<comment type="caution">
    <text evidence="2">The sequence shown here is derived from an EMBL/GenBank/DDBJ whole genome shotgun (WGS) entry which is preliminary data.</text>
</comment>
<evidence type="ECO:0008006" key="4">
    <source>
        <dbReference type="Google" id="ProtNLM"/>
    </source>
</evidence>
<keyword evidence="1" id="KW-0732">Signal</keyword>
<keyword evidence="3" id="KW-1185">Reference proteome</keyword>
<dbReference type="Proteomes" id="UP001606305">
    <property type="component" value="Unassembled WGS sequence"/>
</dbReference>
<organism evidence="2 3">
    <name type="scientific">Pelomonas nitida</name>
    <dbReference type="NCBI Taxonomy" id="3299027"/>
    <lineage>
        <taxon>Bacteria</taxon>
        <taxon>Pseudomonadati</taxon>
        <taxon>Pseudomonadota</taxon>
        <taxon>Betaproteobacteria</taxon>
        <taxon>Burkholderiales</taxon>
        <taxon>Sphaerotilaceae</taxon>
        <taxon>Roseateles</taxon>
    </lineage>
</organism>
<reference evidence="2 3" key="1">
    <citation type="submission" date="2024-09" db="EMBL/GenBank/DDBJ databases">
        <title>Novel species of the genus Pelomonas and Roseateles isolated from streams.</title>
        <authorList>
            <person name="Lu H."/>
        </authorList>
    </citation>
    <scope>NUCLEOTIDE SEQUENCE [LARGE SCALE GENOMIC DNA]</scope>
    <source>
        <strain evidence="2 3">BYS96W</strain>
    </source>
</reference>
<sequence>MTSRRSCLILLMALPLASCTAIYQRHFQVVSSRELTNSERGELVLRYRDFMVGHGYAVQQRSDAAGQYLAFTIRDARSRLLPTSGVTDQISVRAQPSGVFVGLHRVSSYPPDDFSSEYLFTFIRLTAKYFSESSGIDVTLQEVIER</sequence>
<accession>A0ABW7G6K1</accession>
<dbReference type="EMBL" id="JBIGIA010000008">
    <property type="protein sequence ID" value="MFG6457582.1"/>
    <property type="molecule type" value="Genomic_DNA"/>
</dbReference>
<evidence type="ECO:0000313" key="3">
    <source>
        <dbReference type="Proteomes" id="UP001606305"/>
    </source>
</evidence>
<proteinExistence type="predicted"/>
<gene>
    <name evidence="2" type="ORF">ACG00X_12140</name>
</gene>
<protein>
    <recommendedName>
        <fullName evidence="4">Lipoprotein</fullName>
    </recommendedName>
</protein>
<evidence type="ECO:0000256" key="1">
    <source>
        <dbReference type="SAM" id="SignalP"/>
    </source>
</evidence>
<name>A0ABW7G6K1_9BURK</name>
<feature type="chain" id="PRO_5046362867" description="Lipoprotein" evidence="1">
    <location>
        <begin position="24"/>
        <end position="146"/>
    </location>
</feature>
<dbReference type="RefSeq" id="WP_394488441.1">
    <property type="nucleotide sequence ID" value="NZ_JBIGIA010000008.1"/>
</dbReference>
<feature type="signal peptide" evidence="1">
    <location>
        <begin position="1"/>
        <end position="23"/>
    </location>
</feature>
<evidence type="ECO:0000313" key="2">
    <source>
        <dbReference type="EMBL" id="MFG6457582.1"/>
    </source>
</evidence>